<evidence type="ECO:0000313" key="1">
    <source>
        <dbReference type="EMBL" id="KFB52630.1"/>
    </source>
</evidence>
<dbReference type="EMBL" id="ATLV01025839">
    <property type="status" value="NOT_ANNOTATED_CDS"/>
    <property type="molecule type" value="Genomic_DNA"/>
</dbReference>
<evidence type="ECO:0000313" key="2">
    <source>
        <dbReference type="EnsemblMetazoa" id="ASIC020904-PA"/>
    </source>
</evidence>
<dbReference type="VEuPathDB" id="VectorBase:ASIC020904"/>
<sequence>MPRSTTVMQAVFGHGKWPPLGSSVGQRLSWRTNEPVGWSRAVVRIVLLLRAARRIHDHKASSGRRYGNVRRKL</sequence>
<reference evidence="1 3" key="1">
    <citation type="journal article" date="2014" name="BMC Genomics">
        <title>Genome sequence of Anopheles sinensis provides insight into genetics basis of mosquito competence for malaria parasites.</title>
        <authorList>
            <person name="Zhou D."/>
            <person name="Zhang D."/>
            <person name="Ding G."/>
            <person name="Shi L."/>
            <person name="Hou Q."/>
            <person name="Ye Y."/>
            <person name="Xu Y."/>
            <person name="Zhou H."/>
            <person name="Xiong C."/>
            <person name="Li S."/>
            <person name="Yu J."/>
            <person name="Hong S."/>
            <person name="Yu X."/>
            <person name="Zou P."/>
            <person name="Chen C."/>
            <person name="Chang X."/>
            <person name="Wang W."/>
            <person name="Lv Y."/>
            <person name="Sun Y."/>
            <person name="Ma L."/>
            <person name="Shen B."/>
            <person name="Zhu C."/>
        </authorList>
    </citation>
    <scope>NUCLEOTIDE SEQUENCE [LARGE SCALE GENOMIC DNA]</scope>
</reference>
<keyword evidence="3" id="KW-1185">Reference proteome</keyword>
<dbReference type="EMBL" id="KE525401">
    <property type="protein sequence ID" value="KFB52630.1"/>
    <property type="molecule type" value="Genomic_DNA"/>
</dbReference>
<accession>A0A084WQY6</accession>
<dbReference type="EnsemblMetazoa" id="ASIC020904-RA">
    <property type="protein sequence ID" value="ASIC020904-PA"/>
    <property type="gene ID" value="ASIC020904"/>
</dbReference>
<dbReference type="AlphaFoldDB" id="A0A084WQY6"/>
<gene>
    <name evidence="1" type="ORF">ZHAS_00020904</name>
</gene>
<reference evidence="2" key="2">
    <citation type="submission" date="2020-05" db="UniProtKB">
        <authorList>
            <consortium name="EnsemblMetazoa"/>
        </authorList>
    </citation>
    <scope>IDENTIFICATION</scope>
</reference>
<proteinExistence type="predicted"/>
<evidence type="ECO:0000313" key="3">
    <source>
        <dbReference type="Proteomes" id="UP000030765"/>
    </source>
</evidence>
<protein>
    <submittedName>
        <fullName evidence="1 2">MFS permease</fullName>
    </submittedName>
</protein>
<dbReference type="Proteomes" id="UP000030765">
    <property type="component" value="Unassembled WGS sequence"/>
</dbReference>
<organism evidence="1">
    <name type="scientific">Anopheles sinensis</name>
    <name type="common">Mosquito</name>
    <dbReference type="NCBI Taxonomy" id="74873"/>
    <lineage>
        <taxon>Eukaryota</taxon>
        <taxon>Metazoa</taxon>
        <taxon>Ecdysozoa</taxon>
        <taxon>Arthropoda</taxon>
        <taxon>Hexapoda</taxon>
        <taxon>Insecta</taxon>
        <taxon>Pterygota</taxon>
        <taxon>Neoptera</taxon>
        <taxon>Endopterygota</taxon>
        <taxon>Diptera</taxon>
        <taxon>Nematocera</taxon>
        <taxon>Culicoidea</taxon>
        <taxon>Culicidae</taxon>
        <taxon>Anophelinae</taxon>
        <taxon>Anopheles</taxon>
    </lineage>
</organism>
<name>A0A084WQY6_ANOSI</name>